<accession>A0A1M6WCM2</accession>
<feature type="compositionally biased region" description="Low complexity" evidence="1">
    <location>
        <begin position="94"/>
        <end position="120"/>
    </location>
</feature>
<dbReference type="OrthoDB" id="4335221at2"/>
<evidence type="ECO:0008006" key="5">
    <source>
        <dbReference type="Google" id="ProtNLM"/>
    </source>
</evidence>
<dbReference type="STRING" id="310782.SAMN05216499_10261"/>
<feature type="region of interest" description="Disordered" evidence="1">
    <location>
        <begin position="61"/>
        <end position="132"/>
    </location>
</feature>
<name>A0A1M6WCM2_9ACTN</name>
<reference evidence="3 4" key="1">
    <citation type="submission" date="2016-11" db="EMBL/GenBank/DDBJ databases">
        <authorList>
            <person name="Jaros S."/>
            <person name="Januszkiewicz K."/>
            <person name="Wedrychowicz H."/>
        </authorList>
    </citation>
    <scope>NUCLEOTIDE SEQUENCE [LARGE SCALE GENOMIC DNA]</scope>
    <source>
        <strain evidence="3 4">CGMCC 4.2025</strain>
    </source>
</reference>
<dbReference type="AlphaFoldDB" id="A0A1M6WCM2"/>
<keyword evidence="2" id="KW-0472">Membrane</keyword>
<evidence type="ECO:0000313" key="3">
    <source>
        <dbReference type="EMBL" id="SHK91399.1"/>
    </source>
</evidence>
<evidence type="ECO:0000256" key="1">
    <source>
        <dbReference type="SAM" id="MobiDB-lite"/>
    </source>
</evidence>
<feature type="transmembrane region" description="Helical" evidence="2">
    <location>
        <begin position="38"/>
        <end position="59"/>
    </location>
</feature>
<dbReference type="RefSeq" id="WP_143172466.1">
    <property type="nucleotide sequence ID" value="NZ_FRBI01000002.1"/>
</dbReference>
<evidence type="ECO:0000313" key="4">
    <source>
        <dbReference type="Proteomes" id="UP000184111"/>
    </source>
</evidence>
<evidence type="ECO:0000256" key="2">
    <source>
        <dbReference type="SAM" id="Phobius"/>
    </source>
</evidence>
<gene>
    <name evidence="3" type="ORF">SAMN05216499_10261</name>
</gene>
<organism evidence="3 4">
    <name type="scientific">Actinacidiphila paucisporea</name>
    <dbReference type="NCBI Taxonomy" id="310782"/>
    <lineage>
        <taxon>Bacteria</taxon>
        <taxon>Bacillati</taxon>
        <taxon>Actinomycetota</taxon>
        <taxon>Actinomycetes</taxon>
        <taxon>Kitasatosporales</taxon>
        <taxon>Streptomycetaceae</taxon>
        <taxon>Actinacidiphila</taxon>
    </lineage>
</organism>
<keyword evidence="2" id="KW-0812">Transmembrane</keyword>
<keyword evidence="4" id="KW-1185">Reference proteome</keyword>
<dbReference type="EMBL" id="FRBI01000002">
    <property type="protein sequence ID" value="SHK91399.1"/>
    <property type="molecule type" value="Genomic_DNA"/>
</dbReference>
<proteinExistence type="predicted"/>
<protein>
    <recommendedName>
        <fullName evidence="5">Serine/arginine repetitive matrix protein 2</fullName>
    </recommendedName>
</protein>
<sequence length="274" mass="28491">MARWDAENQRWAQDPPPGAAGGPGPASVPRTPGGNSRVLIVALAVVLVCAAAGIGLWAAQTDSGGGGGSSPAAGAPGFGDGTSAYSPDPATAGDSDTTDLPTTEDPTTDFPTTEDPSTEPATTGPPPGFAHLQDVAGFTLDVPESWQRSSGGASVYYQSQDQQGLIQVFSLSSPQTTPYESLKATEATVSTNNGYQLLGLRYIIDDQASDAADLEYTYVRDDGGTRHVVDRAFTGPDGVQYALLVAGPDSDWSSYQDVFRVLRASFCPDNYCTQ</sequence>
<keyword evidence="2" id="KW-1133">Transmembrane helix</keyword>
<dbReference type="Proteomes" id="UP000184111">
    <property type="component" value="Unassembled WGS sequence"/>
</dbReference>
<feature type="region of interest" description="Disordered" evidence="1">
    <location>
        <begin position="1"/>
        <end position="31"/>
    </location>
</feature>